<proteinExistence type="predicted"/>
<dbReference type="GO" id="GO:0032259">
    <property type="term" value="P:methylation"/>
    <property type="evidence" value="ECO:0007669"/>
    <property type="project" value="UniProtKB-KW"/>
</dbReference>
<dbReference type="CDD" id="cd06445">
    <property type="entry name" value="ATase"/>
    <property type="match status" value="1"/>
</dbReference>
<dbReference type="InterPro" id="IPR052520">
    <property type="entry name" value="ATL_DNA_repair"/>
</dbReference>
<keyword evidence="1" id="KW-0227">DNA damage</keyword>
<keyword evidence="3" id="KW-0808">Transferase</keyword>
<evidence type="ECO:0000256" key="1">
    <source>
        <dbReference type="ARBA" id="ARBA00022763"/>
    </source>
</evidence>
<dbReference type="Pfam" id="PF01035">
    <property type="entry name" value="DNA_binding_1"/>
    <property type="match status" value="1"/>
</dbReference>
<dbReference type="RefSeq" id="WP_130476355.1">
    <property type="nucleotide sequence ID" value="NZ_SFCC01000008.1"/>
</dbReference>
<evidence type="ECO:0000313" key="3">
    <source>
        <dbReference type="EMBL" id="RZQ62617.1"/>
    </source>
</evidence>
<dbReference type="PANTHER" id="PTHR42942">
    <property type="entry name" value="6-O-METHYLGUANINE DNA METHYLTRANSFERASE"/>
    <property type="match status" value="1"/>
</dbReference>
<reference evidence="3 4" key="1">
    <citation type="submission" date="2019-02" db="EMBL/GenBank/DDBJ databases">
        <title>Draft genome sequence of Amycolatopsis sp. 8-3EHSu isolated from roots of Suaeda maritima.</title>
        <authorList>
            <person name="Duangmal K."/>
            <person name="Chantavorakit T."/>
        </authorList>
    </citation>
    <scope>NUCLEOTIDE SEQUENCE [LARGE SCALE GENOMIC DNA]</scope>
    <source>
        <strain evidence="3 4">8-3EHSu</strain>
    </source>
</reference>
<keyword evidence="4" id="KW-1185">Reference proteome</keyword>
<dbReference type="Proteomes" id="UP000292003">
    <property type="component" value="Unassembled WGS sequence"/>
</dbReference>
<evidence type="ECO:0000259" key="2">
    <source>
        <dbReference type="Pfam" id="PF01035"/>
    </source>
</evidence>
<dbReference type="InterPro" id="IPR014048">
    <property type="entry name" value="MethylDNA_cys_MeTrfase_DNA-bd"/>
</dbReference>
<comment type="caution">
    <text evidence="3">The sequence shown here is derived from an EMBL/GenBank/DDBJ whole genome shotgun (WGS) entry which is preliminary data.</text>
</comment>
<dbReference type="EMBL" id="SFCC01000008">
    <property type="protein sequence ID" value="RZQ62617.1"/>
    <property type="molecule type" value="Genomic_DNA"/>
</dbReference>
<evidence type="ECO:0000313" key="4">
    <source>
        <dbReference type="Proteomes" id="UP000292003"/>
    </source>
</evidence>
<dbReference type="InterPro" id="IPR036388">
    <property type="entry name" value="WH-like_DNA-bd_sf"/>
</dbReference>
<name>A0A4Q7J658_9PSEU</name>
<dbReference type="Gene3D" id="1.10.10.10">
    <property type="entry name" value="Winged helix-like DNA-binding domain superfamily/Winged helix DNA-binding domain"/>
    <property type="match status" value="1"/>
</dbReference>
<organism evidence="3 4">
    <name type="scientific">Amycolatopsis suaedae</name>
    <dbReference type="NCBI Taxonomy" id="2510978"/>
    <lineage>
        <taxon>Bacteria</taxon>
        <taxon>Bacillati</taxon>
        <taxon>Actinomycetota</taxon>
        <taxon>Actinomycetes</taxon>
        <taxon>Pseudonocardiales</taxon>
        <taxon>Pseudonocardiaceae</taxon>
        <taxon>Amycolatopsis</taxon>
    </lineage>
</organism>
<dbReference type="GO" id="GO:0008168">
    <property type="term" value="F:methyltransferase activity"/>
    <property type="evidence" value="ECO:0007669"/>
    <property type="project" value="UniProtKB-KW"/>
</dbReference>
<dbReference type="AlphaFoldDB" id="A0A4Q7J658"/>
<protein>
    <submittedName>
        <fullName evidence="3">DNA methyltransferase</fullName>
    </submittedName>
</protein>
<feature type="domain" description="Methylated-DNA-[protein]-cysteine S-methyltransferase DNA binding" evidence="2">
    <location>
        <begin position="6"/>
        <end position="79"/>
    </location>
</feature>
<dbReference type="SUPFAM" id="SSF46767">
    <property type="entry name" value="Methylated DNA-protein cysteine methyltransferase, C-terminal domain"/>
    <property type="match status" value="1"/>
</dbReference>
<dbReference type="GO" id="GO:0006281">
    <property type="term" value="P:DNA repair"/>
    <property type="evidence" value="ECO:0007669"/>
    <property type="project" value="InterPro"/>
</dbReference>
<sequence length="98" mass="10647">MDEALHERIRECVAAVPAGKVATYGDIAALAGASTPRLVGRVLSEDGADIPWHRILRAGGVPAPHIRRRQLELLRAEGVLADGERVNLRTYRWNPGSS</sequence>
<gene>
    <name evidence="3" type="ORF">EWH70_16760</name>
</gene>
<dbReference type="InterPro" id="IPR036217">
    <property type="entry name" value="MethylDNA_cys_MeTrfase_DNAb"/>
</dbReference>
<dbReference type="PANTHER" id="PTHR42942:SF1">
    <property type="entry name" value="ALKYLTRANSFERASE-LIKE PROTEIN 1"/>
    <property type="match status" value="1"/>
</dbReference>
<accession>A0A4Q7J658</accession>
<dbReference type="OrthoDB" id="9132167at2"/>
<keyword evidence="3" id="KW-0489">Methyltransferase</keyword>